<sequence>MASSHFQPPGPGMGHLPSVKEDGSRLALHPADVQGRFITWRRVVFAALIAIYVALPLVHVGGRPSIHLDVAARRFYLFGNTYNAQDFWLVLFLLTTIGFGLLFATAWLGRVWCGWACPQTVFLEGVYRRIERWIDGPRERRLRTAAGPWTVERVLRAVGKHSAYVAVSLLLAHVALSLFVSAQGLTGMVRDGPVQHPVAFAWAMAVTGALYFNFAWFREQLCVVLCPYGRLQSAMQDRDSLIIGYDLGRGEPRGRVQKVKAEGVEPPRLGDCVDCRRCVVVCPTGIDIRNGLQMDCIACAQCVDACDEVMDKVGRPRGLVRYDSLNGLAGQGRRVSRLRLFLYGGLLLASVLALGVSLARRTPFEANLLRLQGTTYLLEGSMIRNQFDLHLVNKNPTESTFSLRVDSPVAASVVVPQQQVKLASLESFRVPLFLTVERGQALPFTFYLEVTDEASGQVKRLEAHFLGPPESGY</sequence>
<dbReference type="Proteomes" id="UP001207654">
    <property type="component" value="Unassembled WGS sequence"/>
</dbReference>
<evidence type="ECO:0000256" key="7">
    <source>
        <dbReference type="SAM" id="Phobius"/>
    </source>
</evidence>
<keyword evidence="3" id="KW-0479">Metal-binding</keyword>
<accession>A0ABT4ABE3</accession>
<dbReference type="RefSeq" id="WP_267537038.1">
    <property type="nucleotide sequence ID" value="NZ_JAPNKA010000001.1"/>
</dbReference>
<comment type="caution">
    <text evidence="9">The sequence shown here is derived from an EMBL/GenBank/DDBJ whole genome shotgun (WGS) entry which is preliminary data.</text>
</comment>
<keyword evidence="7" id="KW-0812">Transmembrane</keyword>
<reference evidence="9 10" key="1">
    <citation type="submission" date="2022-11" db="EMBL/GenBank/DDBJ databases">
        <title>Minimal conservation of predation-associated metabolite biosynthetic gene clusters underscores biosynthetic potential of Myxococcota including descriptions for ten novel species: Archangium lansinium sp. nov., Myxococcus landrumus sp. nov., Nannocystis bai.</title>
        <authorList>
            <person name="Ahearne A."/>
            <person name="Stevens C."/>
            <person name="Phillips K."/>
        </authorList>
    </citation>
    <scope>NUCLEOTIDE SEQUENCE [LARGE SCALE GENOMIC DNA]</scope>
    <source>
        <strain evidence="9 10">MIWBW</strain>
    </source>
</reference>
<proteinExistence type="predicted"/>
<feature type="transmembrane region" description="Helical" evidence="7">
    <location>
        <begin position="194"/>
        <end position="212"/>
    </location>
</feature>
<keyword evidence="2" id="KW-0004">4Fe-4S</keyword>
<dbReference type="PANTHER" id="PTHR30176:SF3">
    <property type="entry name" value="FERREDOXIN-TYPE PROTEIN NAPH"/>
    <property type="match status" value="1"/>
</dbReference>
<gene>
    <name evidence="9" type="primary">ccoG</name>
    <name evidence="9" type="ORF">OV287_27610</name>
</gene>
<dbReference type="Pfam" id="PF12801">
    <property type="entry name" value="Fer4_5"/>
    <property type="match status" value="1"/>
</dbReference>
<evidence type="ECO:0000313" key="10">
    <source>
        <dbReference type="Proteomes" id="UP001207654"/>
    </source>
</evidence>
<evidence type="ECO:0000256" key="1">
    <source>
        <dbReference type="ARBA" id="ARBA00022448"/>
    </source>
</evidence>
<feature type="domain" description="4Fe-4S ferredoxin-type" evidence="8">
    <location>
        <begin position="260"/>
        <end position="291"/>
    </location>
</feature>
<organism evidence="9 10">
    <name type="scientific">Archangium lansingense</name>
    <dbReference type="NCBI Taxonomy" id="2995310"/>
    <lineage>
        <taxon>Bacteria</taxon>
        <taxon>Pseudomonadati</taxon>
        <taxon>Myxococcota</taxon>
        <taxon>Myxococcia</taxon>
        <taxon>Myxococcales</taxon>
        <taxon>Cystobacterineae</taxon>
        <taxon>Archangiaceae</taxon>
        <taxon>Archangium</taxon>
    </lineage>
</organism>
<evidence type="ECO:0000256" key="6">
    <source>
        <dbReference type="ARBA" id="ARBA00023014"/>
    </source>
</evidence>
<name>A0ABT4ABE3_9BACT</name>
<keyword evidence="10" id="KW-1185">Reference proteome</keyword>
<evidence type="ECO:0000256" key="2">
    <source>
        <dbReference type="ARBA" id="ARBA00022485"/>
    </source>
</evidence>
<protein>
    <submittedName>
        <fullName evidence="9">Cytochrome c oxidase accessory protein CcoG</fullName>
    </submittedName>
</protein>
<dbReference type="InterPro" id="IPR013783">
    <property type="entry name" value="Ig-like_fold"/>
</dbReference>
<dbReference type="PROSITE" id="PS00198">
    <property type="entry name" value="4FE4S_FER_1"/>
    <property type="match status" value="1"/>
</dbReference>
<dbReference type="InterPro" id="IPR017896">
    <property type="entry name" value="4Fe4S_Fe-S-bd"/>
</dbReference>
<keyword evidence="6" id="KW-0411">Iron-sulfur</keyword>
<evidence type="ECO:0000259" key="8">
    <source>
        <dbReference type="PROSITE" id="PS51379"/>
    </source>
</evidence>
<keyword evidence="5" id="KW-0408">Iron</keyword>
<dbReference type="InterPro" id="IPR014116">
    <property type="entry name" value="Cyt_c_oxidase_cbb3_FixG"/>
</dbReference>
<keyword evidence="4" id="KW-0249">Electron transport</keyword>
<dbReference type="InterPro" id="IPR017900">
    <property type="entry name" value="4Fe4S_Fe_S_CS"/>
</dbReference>
<keyword evidence="7" id="KW-1133">Transmembrane helix</keyword>
<evidence type="ECO:0000256" key="5">
    <source>
        <dbReference type="ARBA" id="ARBA00023004"/>
    </source>
</evidence>
<feature type="transmembrane region" description="Helical" evidence="7">
    <location>
        <begin position="43"/>
        <end position="62"/>
    </location>
</feature>
<evidence type="ECO:0000256" key="4">
    <source>
        <dbReference type="ARBA" id="ARBA00022982"/>
    </source>
</evidence>
<feature type="transmembrane region" description="Helical" evidence="7">
    <location>
        <begin position="87"/>
        <end position="108"/>
    </location>
</feature>
<dbReference type="Pfam" id="PF11614">
    <property type="entry name" value="FixG_C"/>
    <property type="match status" value="1"/>
</dbReference>
<dbReference type="InterPro" id="IPR032879">
    <property type="entry name" value="FixG_C"/>
</dbReference>
<dbReference type="PROSITE" id="PS51379">
    <property type="entry name" value="4FE4S_FER_2"/>
    <property type="match status" value="1"/>
</dbReference>
<dbReference type="Pfam" id="PF13746">
    <property type="entry name" value="Fer4_18"/>
    <property type="match status" value="1"/>
</dbReference>
<dbReference type="Gene3D" id="2.60.40.10">
    <property type="entry name" value="Immunoglobulins"/>
    <property type="match status" value="1"/>
</dbReference>
<dbReference type="NCBIfam" id="TIGR02745">
    <property type="entry name" value="ccoG_rdxA_fixG"/>
    <property type="match status" value="1"/>
</dbReference>
<dbReference type="InterPro" id="IPR051684">
    <property type="entry name" value="Electron_Trans/Redox"/>
</dbReference>
<evidence type="ECO:0000256" key="3">
    <source>
        <dbReference type="ARBA" id="ARBA00022723"/>
    </source>
</evidence>
<feature type="transmembrane region" description="Helical" evidence="7">
    <location>
        <begin position="340"/>
        <end position="359"/>
    </location>
</feature>
<keyword evidence="7" id="KW-0472">Membrane</keyword>
<keyword evidence="1" id="KW-0813">Transport</keyword>
<dbReference type="EMBL" id="JAPNKA010000001">
    <property type="protein sequence ID" value="MCY1078249.1"/>
    <property type="molecule type" value="Genomic_DNA"/>
</dbReference>
<dbReference type="SUPFAM" id="SSF54862">
    <property type="entry name" value="4Fe-4S ferredoxins"/>
    <property type="match status" value="1"/>
</dbReference>
<evidence type="ECO:0000313" key="9">
    <source>
        <dbReference type="EMBL" id="MCY1078249.1"/>
    </source>
</evidence>
<feature type="transmembrane region" description="Helical" evidence="7">
    <location>
        <begin position="163"/>
        <end position="182"/>
    </location>
</feature>
<dbReference type="PANTHER" id="PTHR30176">
    <property type="entry name" value="FERREDOXIN-TYPE PROTEIN NAPH"/>
    <property type="match status" value="1"/>
</dbReference>